<reference evidence="9 10" key="1">
    <citation type="submission" date="2016-03" db="EMBL/GenBank/DDBJ databases">
        <authorList>
            <person name="Ploux O."/>
        </authorList>
    </citation>
    <scope>NUCLEOTIDE SEQUENCE [LARGE SCALE GENOMIC DNA]</scope>
    <source>
        <strain evidence="9 10">URUG2</strain>
    </source>
</reference>
<dbReference type="Gene3D" id="3.50.50.60">
    <property type="entry name" value="FAD/NAD(P)-binding domain"/>
    <property type="match status" value="1"/>
</dbReference>
<dbReference type="Proteomes" id="UP000225277">
    <property type="component" value="Unassembled WGS sequence"/>
</dbReference>
<dbReference type="GO" id="GO:0044550">
    <property type="term" value="P:secondary metabolite biosynthetic process"/>
    <property type="evidence" value="ECO:0007669"/>
    <property type="project" value="TreeGrafter"/>
</dbReference>
<evidence type="ECO:0000313" key="9">
    <source>
        <dbReference type="EMBL" id="CZT17672.1"/>
    </source>
</evidence>
<evidence type="ECO:0000313" key="10">
    <source>
        <dbReference type="Proteomes" id="UP000225277"/>
    </source>
</evidence>
<comment type="similarity">
    <text evidence="1 5">Belongs to the GMC oxidoreductase family.</text>
</comment>
<dbReference type="SUPFAM" id="SSF51905">
    <property type="entry name" value="FAD/NAD(P)-binding domain"/>
    <property type="match status" value="1"/>
</dbReference>
<evidence type="ECO:0000259" key="7">
    <source>
        <dbReference type="PROSITE" id="PS00623"/>
    </source>
</evidence>
<keyword evidence="2" id="KW-0325">Glycoprotein</keyword>
<feature type="domain" description="Glucose-methanol-choline oxidoreductase N-terminal" evidence="7">
    <location>
        <begin position="116"/>
        <end position="139"/>
    </location>
</feature>
<dbReference type="Pfam" id="PF05199">
    <property type="entry name" value="GMC_oxred_C"/>
    <property type="match status" value="1"/>
</dbReference>
<dbReference type="PANTHER" id="PTHR11552:SF138">
    <property type="entry name" value="DEHYDROGENASE PKFF-RELATED"/>
    <property type="match status" value="1"/>
</dbReference>
<feature type="signal peptide" evidence="6">
    <location>
        <begin position="1"/>
        <end position="16"/>
    </location>
</feature>
<dbReference type="OrthoDB" id="269227at2759"/>
<evidence type="ECO:0000256" key="6">
    <source>
        <dbReference type="SAM" id="SignalP"/>
    </source>
</evidence>
<dbReference type="GO" id="GO:0016614">
    <property type="term" value="F:oxidoreductase activity, acting on CH-OH group of donors"/>
    <property type="evidence" value="ECO:0007669"/>
    <property type="project" value="InterPro"/>
</dbReference>
<dbReference type="InterPro" id="IPR036188">
    <property type="entry name" value="FAD/NAD-bd_sf"/>
</dbReference>
<dbReference type="GO" id="GO:0050660">
    <property type="term" value="F:flavin adenine dinucleotide binding"/>
    <property type="evidence" value="ECO:0007669"/>
    <property type="project" value="InterPro"/>
</dbReference>
<feature type="chain" id="PRO_5013891449" evidence="6">
    <location>
        <begin position="17"/>
        <end position="602"/>
    </location>
</feature>
<dbReference type="STRING" id="112498.A0A2D3UNK3"/>
<protein>
    <submittedName>
        <fullName evidence="9">Related to choline dehydrogenase and related flavoproteins</fullName>
    </submittedName>
</protein>
<dbReference type="Pfam" id="PF00732">
    <property type="entry name" value="GMC_oxred_N"/>
    <property type="match status" value="1"/>
</dbReference>
<dbReference type="AlphaFoldDB" id="A0A2D3UNK3"/>
<dbReference type="PROSITE" id="PS00623">
    <property type="entry name" value="GMC_OXRED_1"/>
    <property type="match status" value="1"/>
</dbReference>
<evidence type="ECO:0000256" key="3">
    <source>
        <dbReference type="PIRSR" id="PIRSR000137-1"/>
    </source>
</evidence>
<proteinExistence type="inferred from homology"/>
<keyword evidence="10" id="KW-1185">Reference proteome</keyword>
<dbReference type="PANTHER" id="PTHR11552">
    <property type="entry name" value="GLUCOSE-METHANOL-CHOLINE GMC OXIDOREDUCTASE"/>
    <property type="match status" value="1"/>
</dbReference>
<dbReference type="RefSeq" id="XP_023624563.1">
    <property type="nucleotide sequence ID" value="XM_023768795.1"/>
</dbReference>
<dbReference type="SUPFAM" id="SSF54373">
    <property type="entry name" value="FAD-linked reductases, C-terminal domain"/>
    <property type="match status" value="1"/>
</dbReference>
<feature type="binding site" evidence="4">
    <location>
        <begin position="583"/>
        <end position="584"/>
    </location>
    <ligand>
        <name>FAD</name>
        <dbReference type="ChEBI" id="CHEBI:57692"/>
    </ligand>
</feature>
<dbReference type="InterPro" id="IPR007867">
    <property type="entry name" value="GMC_OxRtase_C"/>
</dbReference>
<evidence type="ECO:0000256" key="5">
    <source>
        <dbReference type="RuleBase" id="RU003968"/>
    </source>
</evidence>
<evidence type="ECO:0000256" key="1">
    <source>
        <dbReference type="ARBA" id="ARBA00010790"/>
    </source>
</evidence>
<keyword evidence="5" id="KW-0285">Flavoprotein</keyword>
<feature type="active site" description="Proton acceptor" evidence="3">
    <location>
        <position position="582"/>
    </location>
</feature>
<dbReference type="Gene3D" id="3.30.560.10">
    <property type="entry name" value="Glucose Oxidase, domain 3"/>
    <property type="match status" value="1"/>
</dbReference>
<accession>A0A2D3UNK3</accession>
<evidence type="ECO:0000259" key="8">
    <source>
        <dbReference type="PROSITE" id="PS00624"/>
    </source>
</evidence>
<feature type="active site" description="Proton donor" evidence="3">
    <location>
        <position position="538"/>
    </location>
</feature>
<dbReference type="PRINTS" id="PR00411">
    <property type="entry name" value="PNDRDTASEI"/>
</dbReference>
<dbReference type="InterPro" id="IPR012132">
    <property type="entry name" value="GMC_OxRdtase"/>
</dbReference>
<organism evidence="9 10">
    <name type="scientific">Ramularia collo-cygni</name>
    <dbReference type="NCBI Taxonomy" id="112498"/>
    <lineage>
        <taxon>Eukaryota</taxon>
        <taxon>Fungi</taxon>
        <taxon>Dikarya</taxon>
        <taxon>Ascomycota</taxon>
        <taxon>Pezizomycotina</taxon>
        <taxon>Dothideomycetes</taxon>
        <taxon>Dothideomycetidae</taxon>
        <taxon>Mycosphaerellales</taxon>
        <taxon>Mycosphaerellaceae</taxon>
        <taxon>Ramularia</taxon>
    </lineage>
</organism>
<evidence type="ECO:0000256" key="4">
    <source>
        <dbReference type="PIRSR" id="PIRSR000137-2"/>
    </source>
</evidence>
<feature type="domain" description="Glucose-methanol-choline oxidoreductase N-terminal" evidence="8">
    <location>
        <begin position="309"/>
        <end position="323"/>
    </location>
</feature>
<sequence>MISLPLFSLVLPLASAFNFGSIAYSNHFGLLGTNASFDYVVVGSGPGGMTMAVRLAEANNSVALVEAGGFYENEGGNRTLVPGYYGENLGNVGTNWNFMTKVQPQLYNQTVRYDRGRTLGGTSALNAMLYQRGTKGTHAAWARAVNDIAYDWDAFLPYFQKSANFTPPDMSIRAANGSVPAPGPDAYSAEGGPLHVTHTKWASPFSSWGQLALREMGLADIQDFDSGDLIGAQYCPLTVNPDDSTRASSEATFLRSYLNTARSHLQVYPHTLAQKVLFNHEKTATGVQVESYGQTYYLHAAKEVIVSAGAFQSPQLLMVSGIGPESELAEHNITTVSNLPGVGKNMEDHILIGVNYLVDITTSAVLQNNTIAQVYENMYRENGSGLLANTGADYLGWEKLPEKYRANMSATTLEALDKYPTDWPDFEFVVGSFPNTQVLDPTLNYAFILTALITPQSKGTISLNSTDMSVAPIIDVGWLTNPIDVEMAMAAVRRGREFWATDAIQPIVLGEEAHPTKNTTTDAELEEYVRKGVTTVYHASCTCAMGTSDNPMAVVDSKARVFGVKGLRVVDASSFPFLPPGHPQSSVYALGEKIADDVIQGR</sequence>
<dbReference type="PIRSF" id="PIRSF000137">
    <property type="entry name" value="Alcohol_oxidase"/>
    <property type="match status" value="1"/>
</dbReference>
<evidence type="ECO:0000256" key="2">
    <source>
        <dbReference type="ARBA" id="ARBA00023180"/>
    </source>
</evidence>
<dbReference type="InterPro" id="IPR000172">
    <property type="entry name" value="GMC_OxRdtase_N"/>
</dbReference>
<dbReference type="EMBL" id="FJUY01000004">
    <property type="protein sequence ID" value="CZT17672.1"/>
    <property type="molecule type" value="Genomic_DNA"/>
</dbReference>
<dbReference type="GeneID" id="35598710"/>
<gene>
    <name evidence="9" type="ORF">RCC_03509</name>
</gene>
<keyword evidence="4 5" id="KW-0274">FAD</keyword>
<comment type="cofactor">
    <cofactor evidence="4">
        <name>FAD</name>
        <dbReference type="ChEBI" id="CHEBI:57692"/>
    </cofactor>
</comment>
<feature type="binding site" evidence="4">
    <location>
        <position position="122"/>
    </location>
    <ligand>
        <name>FAD</name>
        <dbReference type="ChEBI" id="CHEBI:57692"/>
    </ligand>
</feature>
<dbReference type="PROSITE" id="PS00624">
    <property type="entry name" value="GMC_OXRED_2"/>
    <property type="match status" value="1"/>
</dbReference>
<name>A0A2D3UNK3_9PEZI</name>
<keyword evidence="6" id="KW-0732">Signal</keyword>